<keyword evidence="1" id="KW-0472">Membrane</keyword>
<keyword evidence="1" id="KW-1133">Transmembrane helix</keyword>
<proteinExistence type="predicted"/>
<comment type="caution">
    <text evidence="2">The sequence shown here is derived from an EMBL/GenBank/DDBJ whole genome shotgun (WGS) entry which is preliminary data.</text>
</comment>
<reference evidence="2 3" key="1">
    <citation type="submission" date="2019-07" db="EMBL/GenBank/DDBJ databases">
        <title>Whole genome shotgun sequence of Cellulomonas xylanilytica NBRC 101102.</title>
        <authorList>
            <person name="Hosoyama A."/>
            <person name="Uohara A."/>
            <person name="Ohji S."/>
            <person name="Ichikawa N."/>
        </authorList>
    </citation>
    <scope>NUCLEOTIDE SEQUENCE [LARGE SCALE GENOMIC DNA]</scope>
    <source>
        <strain evidence="2 3">NBRC 101102</strain>
    </source>
</reference>
<feature type="transmembrane region" description="Helical" evidence="1">
    <location>
        <begin position="41"/>
        <end position="59"/>
    </location>
</feature>
<feature type="transmembrane region" description="Helical" evidence="1">
    <location>
        <begin position="164"/>
        <end position="183"/>
    </location>
</feature>
<keyword evidence="3" id="KW-1185">Reference proteome</keyword>
<accession>A0A510V513</accession>
<dbReference type="Proteomes" id="UP000321118">
    <property type="component" value="Unassembled WGS sequence"/>
</dbReference>
<dbReference type="EMBL" id="BJUB01000007">
    <property type="protein sequence ID" value="GEK21954.1"/>
    <property type="molecule type" value="Genomic_DNA"/>
</dbReference>
<feature type="transmembrane region" description="Helical" evidence="1">
    <location>
        <begin position="71"/>
        <end position="92"/>
    </location>
</feature>
<protein>
    <submittedName>
        <fullName evidence="2">Uncharacterized protein</fullName>
    </submittedName>
</protein>
<feature type="transmembrane region" description="Helical" evidence="1">
    <location>
        <begin position="137"/>
        <end position="157"/>
    </location>
</feature>
<evidence type="ECO:0000256" key="1">
    <source>
        <dbReference type="SAM" id="Phobius"/>
    </source>
</evidence>
<organism evidence="2 3">
    <name type="scientific">Cellulomonas xylanilytica</name>
    <dbReference type="NCBI Taxonomy" id="233583"/>
    <lineage>
        <taxon>Bacteria</taxon>
        <taxon>Bacillati</taxon>
        <taxon>Actinomycetota</taxon>
        <taxon>Actinomycetes</taxon>
        <taxon>Micrococcales</taxon>
        <taxon>Cellulomonadaceae</taxon>
        <taxon>Cellulomonas</taxon>
    </lineage>
</organism>
<feature type="transmembrane region" description="Helical" evidence="1">
    <location>
        <begin position="112"/>
        <end position="131"/>
    </location>
</feature>
<sequence>MTSDHPRDRTPRPDDAVPELADALAIIDAQRARAEDTRPSGSLLFGLWGTVWLVGYGGIWLTSRDGSAPSLLAGVVAIVGGVIAVVVTIVHVLHRTRGIAGTSARQGAMYGWAWPVGFLAQSMIVGGLGRAGASDEVTALAANAIAALVVGLLYVAGGMLWCATSMYVIGCWMALTGAAAALVGLPGSYLVMALAGGGGMLAAGLLETVRARA</sequence>
<dbReference type="RefSeq" id="WP_246125287.1">
    <property type="nucleotide sequence ID" value="NZ_BJUB01000007.1"/>
</dbReference>
<evidence type="ECO:0000313" key="2">
    <source>
        <dbReference type="EMBL" id="GEK21954.1"/>
    </source>
</evidence>
<dbReference type="AlphaFoldDB" id="A0A510V513"/>
<keyword evidence="1" id="KW-0812">Transmembrane</keyword>
<evidence type="ECO:0000313" key="3">
    <source>
        <dbReference type="Proteomes" id="UP000321118"/>
    </source>
</evidence>
<gene>
    <name evidence="2" type="ORF">CXY01_24740</name>
</gene>
<name>A0A510V513_9CELL</name>
<feature type="transmembrane region" description="Helical" evidence="1">
    <location>
        <begin position="189"/>
        <end position="209"/>
    </location>
</feature>